<dbReference type="EMBL" id="QYZD01000002">
    <property type="protein sequence ID" value="RJG25988.1"/>
    <property type="molecule type" value="Genomic_DNA"/>
</dbReference>
<evidence type="ECO:0000313" key="2">
    <source>
        <dbReference type="EMBL" id="RJG25988.1"/>
    </source>
</evidence>
<feature type="region of interest" description="Disordered" evidence="1">
    <location>
        <begin position="1"/>
        <end position="27"/>
    </location>
</feature>
<name>A0A3A3GR51_PANTH</name>
<organism evidence="2 3">
    <name type="scientific">Paenibacillus thiaminolyticus</name>
    <name type="common">Bacillus thiaminolyticus</name>
    <dbReference type="NCBI Taxonomy" id="49283"/>
    <lineage>
        <taxon>Bacteria</taxon>
        <taxon>Bacillati</taxon>
        <taxon>Bacillota</taxon>
        <taxon>Bacilli</taxon>
        <taxon>Bacillales</taxon>
        <taxon>Paenibacillaceae</taxon>
        <taxon>Paenibacillus</taxon>
    </lineage>
</organism>
<dbReference type="Proteomes" id="UP000266177">
    <property type="component" value="Unassembled WGS sequence"/>
</dbReference>
<accession>A0A3A3GR51</accession>
<reference evidence="2 3" key="1">
    <citation type="submission" date="2018-09" db="EMBL/GenBank/DDBJ databases">
        <title>Paenibacillus SK2017-BO5.</title>
        <authorList>
            <person name="Piskunova J.V."/>
            <person name="Dubiley S.A."/>
            <person name="Severinov K.V."/>
        </authorList>
    </citation>
    <scope>NUCLEOTIDE SEQUENCE [LARGE SCALE GENOMIC DNA]</scope>
    <source>
        <strain evidence="2 3">BO5</strain>
    </source>
</reference>
<sequence>MSSGRLSGKHGTAAQPHLDGDARSAGDCRDAIRRTPCRTRTIHYQSPAVPRWNESAGTAIPSKTSQAVEIQACPKLSRRKIANELGDQKKHLIALQVLFLYGGWD</sequence>
<feature type="compositionally biased region" description="Basic and acidic residues" evidence="1">
    <location>
        <begin position="18"/>
        <end position="27"/>
    </location>
</feature>
<evidence type="ECO:0000313" key="3">
    <source>
        <dbReference type="Proteomes" id="UP000266177"/>
    </source>
</evidence>
<proteinExistence type="predicted"/>
<dbReference type="AlphaFoldDB" id="A0A3A3GR51"/>
<comment type="caution">
    <text evidence="2">The sequence shown here is derived from an EMBL/GenBank/DDBJ whole genome shotgun (WGS) entry which is preliminary data.</text>
</comment>
<gene>
    <name evidence="2" type="ORF">DQX05_03560</name>
</gene>
<evidence type="ECO:0000256" key="1">
    <source>
        <dbReference type="SAM" id="MobiDB-lite"/>
    </source>
</evidence>
<protein>
    <submittedName>
        <fullName evidence="2">Uncharacterized protein</fullName>
    </submittedName>
</protein>